<dbReference type="STRING" id="555088.DealDRAFT_1856"/>
<protein>
    <recommendedName>
        <fullName evidence="1">GyrI-like small molecule binding domain-containing protein</fullName>
    </recommendedName>
</protein>
<evidence type="ECO:0000313" key="3">
    <source>
        <dbReference type="Proteomes" id="UP000006443"/>
    </source>
</evidence>
<keyword evidence="3" id="KW-1185">Reference proteome</keyword>
<accession>C0GH97</accession>
<comment type="caution">
    <text evidence="2">The sequence shown here is derived from an EMBL/GenBank/DDBJ whole genome shotgun (WGS) entry which is preliminary data.</text>
</comment>
<reference evidence="2 3" key="1">
    <citation type="submission" date="2009-02" db="EMBL/GenBank/DDBJ databases">
        <title>Sequencing of the draft genome and assembly of Dethiobacter alkaliphilus AHT 1.</title>
        <authorList>
            <consortium name="US DOE Joint Genome Institute (JGI-PGF)"/>
            <person name="Lucas S."/>
            <person name="Copeland A."/>
            <person name="Lapidus A."/>
            <person name="Glavina del Rio T."/>
            <person name="Dalin E."/>
            <person name="Tice H."/>
            <person name="Bruce D."/>
            <person name="Goodwin L."/>
            <person name="Pitluck S."/>
            <person name="Larimer F."/>
            <person name="Land M.L."/>
            <person name="Hauser L."/>
            <person name="Muyzer G."/>
        </authorList>
    </citation>
    <scope>NUCLEOTIDE SEQUENCE [LARGE SCALE GENOMIC DNA]</scope>
    <source>
        <strain evidence="2 3">AHT 1</strain>
    </source>
</reference>
<dbReference type="EMBL" id="ACJM01000008">
    <property type="protein sequence ID" value="EEG77399.1"/>
    <property type="molecule type" value="Genomic_DNA"/>
</dbReference>
<dbReference type="InterPro" id="IPR029442">
    <property type="entry name" value="GyrI-like"/>
</dbReference>
<gene>
    <name evidence="2" type="ORF">DealDRAFT_1856</name>
</gene>
<sequence length="205" mass="23676">MVKLDLTKELKELYRPSAKKVKLVNVPRMGFLMIDGEGDPNTAPRFRQAVKALYSLSHRLRFMVKQGRAAVDYKVMPLEGLWQTRDGAPLDPQNRDAFQWTLMIMQPDFVTPELFLEAREAVAKKKVPLLEDVRLDRYAEGLSAQILHIGFNSGKATVVDTIYRFAQEQGYEPTGCHHEIYLGDHRRTASEKRKTVIRYKVRKKE</sequence>
<dbReference type="InterPro" id="IPR011256">
    <property type="entry name" value="Reg_factor_effector_dom_sf"/>
</dbReference>
<proteinExistence type="predicted"/>
<dbReference type="eggNOG" id="COG4832">
    <property type="taxonomic scope" value="Bacteria"/>
</dbReference>
<evidence type="ECO:0000259" key="1">
    <source>
        <dbReference type="Pfam" id="PF06445"/>
    </source>
</evidence>
<dbReference type="Pfam" id="PF06445">
    <property type="entry name" value="GyrI-like"/>
    <property type="match status" value="1"/>
</dbReference>
<dbReference type="OrthoDB" id="4772335at2"/>
<dbReference type="InterPro" id="IPR008319">
    <property type="entry name" value="GyrI-like_CCH_Lin2189-like"/>
</dbReference>
<feature type="domain" description="GyrI-like small molecule binding" evidence="1">
    <location>
        <begin position="20"/>
        <end position="197"/>
    </location>
</feature>
<dbReference type="SUPFAM" id="SSF55136">
    <property type="entry name" value="Probable bacterial effector-binding domain"/>
    <property type="match status" value="1"/>
</dbReference>
<name>C0GH97_DETAL</name>
<dbReference type="RefSeq" id="WP_008516802.1">
    <property type="nucleotide sequence ID" value="NZ_ACJM01000008.1"/>
</dbReference>
<dbReference type="Proteomes" id="UP000006443">
    <property type="component" value="Unassembled WGS sequence"/>
</dbReference>
<dbReference type="Gene3D" id="3.20.80.10">
    <property type="entry name" value="Regulatory factor, effector binding domain"/>
    <property type="match status" value="1"/>
</dbReference>
<evidence type="ECO:0000313" key="2">
    <source>
        <dbReference type="EMBL" id="EEG77399.1"/>
    </source>
</evidence>
<organism evidence="2 3">
    <name type="scientific">Dethiobacter alkaliphilus AHT 1</name>
    <dbReference type="NCBI Taxonomy" id="555088"/>
    <lineage>
        <taxon>Bacteria</taxon>
        <taxon>Bacillati</taxon>
        <taxon>Bacillota</taxon>
        <taxon>Dethiobacteria</taxon>
        <taxon>Dethiobacterales</taxon>
        <taxon>Dethiobacteraceae</taxon>
        <taxon>Dethiobacter</taxon>
    </lineage>
</organism>
<dbReference type="AlphaFoldDB" id="C0GH97"/>
<dbReference type="PIRSF" id="PIRSF031644">
    <property type="entry name" value="UCP031644"/>
    <property type="match status" value="1"/>
</dbReference>